<comment type="caution">
    <text evidence="3">The sequence shown here is derived from an EMBL/GenBank/DDBJ whole genome shotgun (WGS) entry which is preliminary data.</text>
</comment>
<feature type="transmembrane region" description="Helical" evidence="1">
    <location>
        <begin position="321"/>
        <end position="342"/>
    </location>
</feature>
<dbReference type="Proteomes" id="UP000240509">
    <property type="component" value="Unassembled WGS sequence"/>
</dbReference>
<dbReference type="InterPro" id="IPR052529">
    <property type="entry name" value="Bact_Transport_Assoc"/>
</dbReference>
<sequence>MKTANDLRQGKRIEVLDELRGFTLLGIFLINIPYLADVMSDSQPALKIFLTILVEDSARPLFAVMFGISMVLIYDRTLEKNQNPYPLLLRRLLILGFAGAVHGTMIWSGDILFKFAMAGFILLLFMRLPSLWLFISGLAFWLIYTVGMDIFNHYSPYVLDISVFLKDSLPAAANFPGYEYVLIEAEAMSLHLGFFLLGMYFYRVNILALTASHRNKLWVASAVLFTIGTAGKTALFYEINSPAVNGLETFYPFILTLSVLFGVLLWGTTQNSASSLLLPFKPIGRMTFTNYLIQSLVFVTLFTTGRSIFVEIGIWNEPSYFFALSIGMLLFALQMVFSWLWMKKFYFGPFEWLWRIGTHGKIVPIQRKPYE</sequence>
<feature type="transmembrane region" description="Helical" evidence="1">
    <location>
        <begin position="188"/>
        <end position="205"/>
    </location>
</feature>
<organism evidence="3 4">
    <name type="scientific">Alkalicoccus saliphilus</name>
    <dbReference type="NCBI Taxonomy" id="200989"/>
    <lineage>
        <taxon>Bacteria</taxon>
        <taxon>Bacillati</taxon>
        <taxon>Bacillota</taxon>
        <taxon>Bacilli</taxon>
        <taxon>Bacillales</taxon>
        <taxon>Bacillaceae</taxon>
        <taxon>Alkalicoccus</taxon>
    </lineage>
</organism>
<keyword evidence="1" id="KW-0812">Transmembrane</keyword>
<name>A0A2T4U4C1_9BACI</name>
<feature type="domain" description="DUF418" evidence="2">
    <location>
        <begin position="202"/>
        <end position="360"/>
    </location>
</feature>
<feature type="transmembrane region" description="Helical" evidence="1">
    <location>
        <begin position="58"/>
        <end position="75"/>
    </location>
</feature>
<feature type="transmembrane region" description="Helical" evidence="1">
    <location>
        <begin position="217"/>
        <end position="237"/>
    </location>
</feature>
<dbReference type="Pfam" id="PF04235">
    <property type="entry name" value="DUF418"/>
    <property type="match status" value="1"/>
</dbReference>
<dbReference type="PANTHER" id="PTHR30590">
    <property type="entry name" value="INNER MEMBRANE PROTEIN"/>
    <property type="match status" value="1"/>
</dbReference>
<keyword evidence="4" id="KW-1185">Reference proteome</keyword>
<dbReference type="RefSeq" id="WP_107585489.1">
    <property type="nucleotide sequence ID" value="NZ_PZJJ01000021.1"/>
</dbReference>
<dbReference type="EMBL" id="PZJJ01000021">
    <property type="protein sequence ID" value="PTL38260.1"/>
    <property type="molecule type" value="Genomic_DNA"/>
</dbReference>
<evidence type="ECO:0000313" key="3">
    <source>
        <dbReference type="EMBL" id="PTL38260.1"/>
    </source>
</evidence>
<gene>
    <name evidence="3" type="ORF">C6Y45_12095</name>
</gene>
<evidence type="ECO:0000313" key="4">
    <source>
        <dbReference type="Proteomes" id="UP000240509"/>
    </source>
</evidence>
<evidence type="ECO:0000256" key="1">
    <source>
        <dbReference type="SAM" id="Phobius"/>
    </source>
</evidence>
<keyword evidence="1" id="KW-1133">Transmembrane helix</keyword>
<protein>
    <recommendedName>
        <fullName evidence="2">DUF418 domain-containing protein</fullName>
    </recommendedName>
</protein>
<dbReference type="OrthoDB" id="9807744at2"/>
<reference evidence="3 4" key="1">
    <citation type="submission" date="2018-03" db="EMBL/GenBank/DDBJ databases">
        <title>Alkalicoccus saliphilus sp. nov., isolated from a mineral pool.</title>
        <authorList>
            <person name="Zhao B."/>
        </authorList>
    </citation>
    <scope>NUCLEOTIDE SEQUENCE [LARGE SCALE GENOMIC DNA]</scope>
    <source>
        <strain evidence="3 4">6AG</strain>
    </source>
</reference>
<dbReference type="InterPro" id="IPR007349">
    <property type="entry name" value="DUF418"/>
</dbReference>
<feature type="transmembrane region" description="Helical" evidence="1">
    <location>
        <begin position="288"/>
        <end position="309"/>
    </location>
</feature>
<feature type="transmembrane region" description="Helical" evidence="1">
    <location>
        <begin position="131"/>
        <end position="151"/>
    </location>
</feature>
<accession>A0A2T4U4C1</accession>
<dbReference type="AlphaFoldDB" id="A0A2T4U4C1"/>
<dbReference type="PANTHER" id="PTHR30590:SF3">
    <property type="entry name" value="HYPOTHETICAL MEMBRANE SPANNING PROTEIN"/>
    <property type="match status" value="1"/>
</dbReference>
<evidence type="ECO:0000259" key="2">
    <source>
        <dbReference type="Pfam" id="PF04235"/>
    </source>
</evidence>
<proteinExistence type="predicted"/>
<feature type="transmembrane region" description="Helical" evidence="1">
    <location>
        <begin position="21"/>
        <end position="38"/>
    </location>
</feature>
<keyword evidence="1" id="KW-0472">Membrane</keyword>
<feature type="transmembrane region" description="Helical" evidence="1">
    <location>
        <begin position="249"/>
        <end position="267"/>
    </location>
</feature>
<feature type="transmembrane region" description="Helical" evidence="1">
    <location>
        <begin position="87"/>
        <end position="105"/>
    </location>
</feature>